<organism evidence="1">
    <name type="scientific">bioreactor metagenome</name>
    <dbReference type="NCBI Taxonomy" id="1076179"/>
    <lineage>
        <taxon>unclassified sequences</taxon>
        <taxon>metagenomes</taxon>
        <taxon>ecological metagenomes</taxon>
    </lineage>
</organism>
<dbReference type="EMBL" id="VSSQ01100027">
    <property type="protein sequence ID" value="MPN42340.1"/>
    <property type="molecule type" value="Genomic_DNA"/>
</dbReference>
<gene>
    <name evidence="1" type="ORF">SDC9_189897</name>
</gene>
<dbReference type="AlphaFoldDB" id="A0A645HU03"/>
<evidence type="ECO:0000313" key="1">
    <source>
        <dbReference type="EMBL" id="MPN42340.1"/>
    </source>
</evidence>
<comment type="caution">
    <text evidence="1">The sequence shown here is derived from an EMBL/GenBank/DDBJ whole genome shotgun (WGS) entry which is preliminary data.</text>
</comment>
<protein>
    <submittedName>
        <fullName evidence="1">Uncharacterized protein</fullName>
    </submittedName>
</protein>
<accession>A0A645HU03</accession>
<sequence length="31" mass="3371">MFDDDRVDGKACLEADFIQGAQLGRVGDGDR</sequence>
<name>A0A645HU03_9ZZZZ</name>
<reference evidence="1" key="1">
    <citation type="submission" date="2019-08" db="EMBL/GenBank/DDBJ databases">
        <authorList>
            <person name="Kucharzyk K."/>
            <person name="Murdoch R.W."/>
            <person name="Higgins S."/>
            <person name="Loffler F."/>
        </authorList>
    </citation>
    <scope>NUCLEOTIDE SEQUENCE</scope>
</reference>
<proteinExistence type="predicted"/>